<keyword evidence="7 9" id="KW-0057">Aromatic amino acid biosynthesis</keyword>
<evidence type="ECO:0000313" key="12">
    <source>
        <dbReference type="Proteomes" id="UP000199318"/>
    </source>
</evidence>
<dbReference type="STRING" id="1464123.SAMN05444126_10159"/>
<evidence type="ECO:0000256" key="4">
    <source>
        <dbReference type="ARBA" id="ARBA00022605"/>
    </source>
</evidence>
<dbReference type="GO" id="GO:0004425">
    <property type="term" value="F:indole-3-glycerol-phosphate synthase activity"/>
    <property type="evidence" value="ECO:0007669"/>
    <property type="project" value="UniProtKB-UniRule"/>
</dbReference>
<name>A0A1H9P350_9BACI</name>
<evidence type="ECO:0000313" key="11">
    <source>
        <dbReference type="EMBL" id="SER42249.1"/>
    </source>
</evidence>
<organism evidence="11 12">
    <name type="scientific">Salisediminibacterium halotolerans</name>
    <dbReference type="NCBI Taxonomy" id="517425"/>
    <lineage>
        <taxon>Bacteria</taxon>
        <taxon>Bacillati</taxon>
        <taxon>Bacillota</taxon>
        <taxon>Bacilli</taxon>
        <taxon>Bacillales</taxon>
        <taxon>Bacillaceae</taxon>
        <taxon>Salisediminibacterium</taxon>
    </lineage>
</organism>
<dbReference type="UniPathway" id="UPA00035">
    <property type="reaction ID" value="UER00043"/>
</dbReference>
<reference evidence="12" key="1">
    <citation type="submission" date="2016-10" db="EMBL/GenBank/DDBJ databases">
        <authorList>
            <person name="de Groot N.N."/>
        </authorList>
    </citation>
    <scope>NUCLEOTIDE SEQUENCE [LARGE SCALE GENOMIC DNA]</scope>
    <source>
        <strain evidence="12">10nlg</strain>
    </source>
</reference>
<dbReference type="Proteomes" id="UP000199318">
    <property type="component" value="Unassembled WGS sequence"/>
</dbReference>
<dbReference type="FunFam" id="3.20.20.70:FF:000024">
    <property type="entry name" value="Indole-3-glycerol phosphate synthase"/>
    <property type="match status" value="1"/>
</dbReference>
<proteinExistence type="inferred from homology"/>
<dbReference type="InterPro" id="IPR013798">
    <property type="entry name" value="Indole-3-glycerol_P_synth_dom"/>
</dbReference>
<dbReference type="Pfam" id="PF00218">
    <property type="entry name" value="IGPS"/>
    <property type="match status" value="1"/>
</dbReference>
<comment type="similarity">
    <text evidence="3 9">Belongs to the TrpC family.</text>
</comment>
<evidence type="ECO:0000256" key="9">
    <source>
        <dbReference type="HAMAP-Rule" id="MF_00134"/>
    </source>
</evidence>
<keyword evidence="12" id="KW-1185">Reference proteome</keyword>
<sequence>MTILNEIVKTKKENLRNVNIRALPPTDKPKRPLVSSLKQAEYPLGVIAEVKKASPSKGVFTNDFSPDAIAKRYESVNVSGISVLTDFEYFQGQNADLTAVKEAVDTPVLRKDFICDEKMITESDKIGADAVLLIAAILEERQFAEYYEYARELGLEVLTEVHNEKELEQVYKHVSPELIGINNRDLHTFSTDMSITESLAPLVPDGSFVISESGIHNAGHIRRLKKAGAGGMLIGEGFMLAESPQLFLNQLFDGGEN</sequence>
<evidence type="ECO:0000256" key="6">
    <source>
        <dbReference type="ARBA" id="ARBA00022822"/>
    </source>
</evidence>
<feature type="domain" description="Indole-3-glycerol phosphate synthase" evidence="10">
    <location>
        <begin position="8"/>
        <end position="251"/>
    </location>
</feature>
<dbReference type="Gene3D" id="3.20.20.70">
    <property type="entry name" value="Aldolase class I"/>
    <property type="match status" value="1"/>
</dbReference>
<dbReference type="PANTHER" id="PTHR22854">
    <property type="entry name" value="TRYPTOPHAN BIOSYNTHESIS PROTEIN"/>
    <property type="match status" value="1"/>
</dbReference>
<dbReference type="InterPro" id="IPR011060">
    <property type="entry name" value="RibuloseP-bd_barrel"/>
</dbReference>
<dbReference type="AlphaFoldDB" id="A0A1H9P350"/>
<comment type="pathway">
    <text evidence="2 9">Amino-acid biosynthesis; L-tryptophan biosynthesis; L-tryptophan from chorismate: step 4/5.</text>
</comment>
<dbReference type="OrthoDB" id="9804217at2"/>
<comment type="caution">
    <text evidence="11">The sequence shown here is derived from an EMBL/GenBank/DDBJ whole genome shotgun (WGS) entry which is preliminary data.</text>
</comment>
<dbReference type="InterPro" id="IPR013785">
    <property type="entry name" value="Aldolase_TIM"/>
</dbReference>
<evidence type="ECO:0000256" key="8">
    <source>
        <dbReference type="ARBA" id="ARBA00023239"/>
    </source>
</evidence>
<evidence type="ECO:0000256" key="1">
    <source>
        <dbReference type="ARBA" id="ARBA00001633"/>
    </source>
</evidence>
<keyword evidence="4 9" id="KW-0028">Amino-acid biosynthesis</keyword>
<keyword evidence="6 9" id="KW-0822">Tryptophan biosynthesis</keyword>
<dbReference type="GO" id="GO:0000162">
    <property type="term" value="P:L-tryptophan biosynthetic process"/>
    <property type="evidence" value="ECO:0007669"/>
    <property type="project" value="UniProtKB-UniRule"/>
</dbReference>
<evidence type="ECO:0000259" key="10">
    <source>
        <dbReference type="Pfam" id="PF00218"/>
    </source>
</evidence>
<dbReference type="NCBIfam" id="NF001377">
    <property type="entry name" value="PRK00278.2-4"/>
    <property type="match status" value="1"/>
</dbReference>
<dbReference type="PROSITE" id="PS00614">
    <property type="entry name" value="IGPS"/>
    <property type="match status" value="1"/>
</dbReference>
<comment type="catalytic activity">
    <reaction evidence="1 9">
        <text>1-(2-carboxyphenylamino)-1-deoxy-D-ribulose 5-phosphate + H(+) = (1S,2R)-1-C-(indol-3-yl)glycerol 3-phosphate + CO2 + H2O</text>
        <dbReference type="Rhea" id="RHEA:23476"/>
        <dbReference type="ChEBI" id="CHEBI:15377"/>
        <dbReference type="ChEBI" id="CHEBI:15378"/>
        <dbReference type="ChEBI" id="CHEBI:16526"/>
        <dbReference type="ChEBI" id="CHEBI:58613"/>
        <dbReference type="ChEBI" id="CHEBI:58866"/>
        <dbReference type="EC" id="4.1.1.48"/>
    </reaction>
</comment>
<dbReference type="HAMAP" id="MF_00134_B">
    <property type="entry name" value="IGPS_B"/>
    <property type="match status" value="1"/>
</dbReference>
<dbReference type="PANTHER" id="PTHR22854:SF2">
    <property type="entry name" value="INDOLE-3-GLYCEROL-PHOSPHATE SYNTHASE"/>
    <property type="match status" value="1"/>
</dbReference>
<dbReference type="EC" id="4.1.1.48" evidence="9"/>
<dbReference type="InterPro" id="IPR001468">
    <property type="entry name" value="Indole-3-GlycerolPSynthase_CS"/>
</dbReference>
<evidence type="ECO:0000256" key="5">
    <source>
        <dbReference type="ARBA" id="ARBA00022793"/>
    </source>
</evidence>
<dbReference type="EMBL" id="FOGV01000001">
    <property type="protein sequence ID" value="SER42249.1"/>
    <property type="molecule type" value="Genomic_DNA"/>
</dbReference>
<evidence type="ECO:0000256" key="2">
    <source>
        <dbReference type="ARBA" id="ARBA00004696"/>
    </source>
</evidence>
<keyword evidence="5 9" id="KW-0210">Decarboxylase</keyword>
<protein>
    <recommendedName>
        <fullName evidence="9">Indole-3-glycerol phosphate synthase</fullName>
        <shortName evidence="9">IGPS</shortName>
        <ecNumber evidence="9">4.1.1.48</ecNumber>
    </recommendedName>
</protein>
<dbReference type="GO" id="GO:0004640">
    <property type="term" value="F:phosphoribosylanthranilate isomerase activity"/>
    <property type="evidence" value="ECO:0007669"/>
    <property type="project" value="TreeGrafter"/>
</dbReference>
<gene>
    <name evidence="9" type="primary">trpC</name>
    <name evidence="11" type="ORF">SAMN05444126_10159</name>
</gene>
<dbReference type="RefSeq" id="WP_093071530.1">
    <property type="nucleotide sequence ID" value="NZ_FOGV01000001.1"/>
</dbReference>
<keyword evidence="8 9" id="KW-0456">Lyase</keyword>
<evidence type="ECO:0000256" key="3">
    <source>
        <dbReference type="ARBA" id="ARBA00008737"/>
    </source>
</evidence>
<dbReference type="InterPro" id="IPR045186">
    <property type="entry name" value="Indole-3-glycerol_P_synth"/>
</dbReference>
<dbReference type="SUPFAM" id="SSF51366">
    <property type="entry name" value="Ribulose-phoshate binding barrel"/>
    <property type="match status" value="1"/>
</dbReference>
<accession>A0A1H9P350</accession>
<dbReference type="CDD" id="cd00331">
    <property type="entry name" value="IGPS"/>
    <property type="match status" value="1"/>
</dbReference>
<evidence type="ECO:0000256" key="7">
    <source>
        <dbReference type="ARBA" id="ARBA00023141"/>
    </source>
</evidence>